<dbReference type="Pfam" id="PF09568">
    <property type="entry name" value="RE_MjaI"/>
    <property type="match status" value="1"/>
</dbReference>
<dbReference type="GO" id="GO:0009307">
    <property type="term" value="P:DNA restriction-modification system"/>
    <property type="evidence" value="ECO:0007669"/>
    <property type="project" value="InterPro"/>
</dbReference>
<dbReference type="EMBL" id="LGGX01000021">
    <property type="protein sequence ID" value="KUK86347.1"/>
    <property type="molecule type" value="Genomic_DNA"/>
</dbReference>
<dbReference type="PATRIC" id="fig|1635277.3.peg.904"/>
<proteinExistence type="predicted"/>
<reference evidence="2" key="1">
    <citation type="journal article" date="2015" name="MBio">
        <title>Genome-Resolved Metagenomic Analysis Reveals Roles for Candidate Phyla and Other Microbial Community Members in Biogeochemical Transformations in Oil Reservoirs.</title>
        <authorList>
            <person name="Hu P."/>
            <person name="Tom L."/>
            <person name="Singh A."/>
            <person name="Thomas B.C."/>
            <person name="Baker B.J."/>
            <person name="Piceno Y.M."/>
            <person name="Andersen G.L."/>
            <person name="Banfield J.F."/>
        </authorList>
    </citation>
    <scope>NUCLEOTIDE SEQUENCE [LARGE SCALE GENOMIC DNA]</scope>
</reference>
<protein>
    <recommendedName>
        <fullName evidence="3">MjaI restriction endonuclease</fullName>
    </recommendedName>
</protein>
<evidence type="ECO:0008006" key="3">
    <source>
        <dbReference type="Google" id="ProtNLM"/>
    </source>
</evidence>
<evidence type="ECO:0000313" key="2">
    <source>
        <dbReference type="Proteomes" id="UP000053467"/>
    </source>
</evidence>
<accession>A0A117M624</accession>
<dbReference type="AlphaFoldDB" id="A0A117M624"/>
<dbReference type="GO" id="GO:0003677">
    <property type="term" value="F:DNA binding"/>
    <property type="evidence" value="ECO:0007669"/>
    <property type="project" value="InterPro"/>
</dbReference>
<dbReference type="InterPro" id="IPR019068">
    <property type="entry name" value="Restrct_endonuc_II_MjaI"/>
</dbReference>
<comment type="caution">
    <text evidence="1">The sequence shown here is derived from an EMBL/GenBank/DDBJ whole genome shotgun (WGS) entry which is preliminary data.</text>
</comment>
<dbReference type="Proteomes" id="UP000053467">
    <property type="component" value="Unassembled WGS sequence"/>
</dbReference>
<dbReference type="GO" id="GO:0009036">
    <property type="term" value="F:type II site-specific deoxyribonuclease activity"/>
    <property type="evidence" value="ECO:0007669"/>
    <property type="project" value="InterPro"/>
</dbReference>
<sequence>MAKEWILNNAINRWGLQKKKMVGAVSDEIRKCSPKTVSDWKEYYFKNVYPKEHLIEIGKKLYVKVTKVLRAEIDDITEGDCINYVINLVINRTFEGYVTEKKTIYEQLQDILGVKIEPAPDEWDRLFNVDFFIRIKDKYLGLQIKPGGYAFITQIIKERKNQEETHKKFTAKYGGKVFFIISVKDGEKKKIYNSEVIEEIKEEIGRLERM</sequence>
<organism evidence="1 2">
    <name type="scientific">candidate division TA06 bacterium 34_109</name>
    <dbReference type="NCBI Taxonomy" id="1635277"/>
    <lineage>
        <taxon>Bacteria</taxon>
        <taxon>Bacteria division TA06</taxon>
    </lineage>
</organism>
<name>A0A117M624_UNCT6</name>
<evidence type="ECO:0000313" key="1">
    <source>
        <dbReference type="EMBL" id="KUK86347.1"/>
    </source>
</evidence>
<gene>
    <name evidence="1" type="ORF">XE03_1542</name>
</gene>